<protein>
    <submittedName>
        <fullName evidence="1">Uncharacterized protein</fullName>
    </submittedName>
</protein>
<evidence type="ECO:0000313" key="2">
    <source>
        <dbReference type="Proteomes" id="UP000503540"/>
    </source>
</evidence>
<sequence>MTDSLKDRVRAKLLRQLAEDGPVDPEQEDTRQLAVATDLDALDSVADDDPLIEELAVRYLVS</sequence>
<name>A0A6G9Y531_9NOCA</name>
<dbReference type="KEGG" id="nah:F5544_02090"/>
<dbReference type="EMBL" id="CP046172">
    <property type="protein sequence ID" value="QIS08338.1"/>
    <property type="molecule type" value="Genomic_DNA"/>
</dbReference>
<reference evidence="1 2" key="1">
    <citation type="journal article" date="2019" name="ACS Chem. Biol.">
        <title>Identification and Mobilization of a Cryptic Antibiotic Biosynthesis Gene Locus from a Human-Pathogenic Nocardia Isolate.</title>
        <authorList>
            <person name="Herisse M."/>
            <person name="Ishida K."/>
            <person name="Porter J.L."/>
            <person name="Howden B."/>
            <person name="Hertweck C."/>
            <person name="Stinear T.P."/>
            <person name="Pidot S.J."/>
        </authorList>
    </citation>
    <scope>NUCLEOTIDE SEQUENCE [LARGE SCALE GENOMIC DNA]</scope>
    <source>
        <strain evidence="1 2">AUSMDU00012717</strain>
    </source>
</reference>
<dbReference type="Proteomes" id="UP000503540">
    <property type="component" value="Chromosome"/>
</dbReference>
<accession>A0A6G9Y531</accession>
<proteinExistence type="predicted"/>
<evidence type="ECO:0000313" key="1">
    <source>
        <dbReference type="EMBL" id="QIS08338.1"/>
    </source>
</evidence>
<gene>
    <name evidence="1" type="ORF">F5544_02090</name>
</gene>
<dbReference type="RefSeq" id="WP_167471601.1">
    <property type="nucleotide sequence ID" value="NZ_CP046172.1"/>
</dbReference>
<organism evidence="1 2">
    <name type="scientific">Nocardia arthritidis</name>
    <dbReference type="NCBI Taxonomy" id="228602"/>
    <lineage>
        <taxon>Bacteria</taxon>
        <taxon>Bacillati</taxon>
        <taxon>Actinomycetota</taxon>
        <taxon>Actinomycetes</taxon>
        <taxon>Mycobacteriales</taxon>
        <taxon>Nocardiaceae</taxon>
        <taxon>Nocardia</taxon>
    </lineage>
</organism>
<keyword evidence="2" id="KW-1185">Reference proteome</keyword>
<dbReference type="AlphaFoldDB" id="A0A6G9Y531"/>